<feature type="domain" description="TonB-dependent receptor plug" evidence="15">
    <location>
        <begin position="56"/>
        <end position="166"/>
    </location>
</feature>
<dbReference type="InterPro" id="IPR000531">
    <property type="entry name" value="Beta-barrel_TonB"/>
</dbReference>
<evidence type="ECO:0000256" key="7">
    <source>
        <dbReference type="ARBA" id="ARBA00023065"/>
    </source>
</evidence>
<keyword evidence="4" id="KW-0410">Iron transport</keyword>
<dbReference type="InterPro" id="IPR039426">
    <property type="entry name" value="TonB-dep_rcpt-like"/>
</dbReference>
<evidence type="ECO:0000256" key="2">
    <source>
        <dbReference type="ARBA" id="ARBA00022448"/>
    </source>
</evidence>
<keyword evidence="6" id="KW-0408">Iron</keyword>
<dbReference type="GO" id="GO:0009279">
    <property type="term" value="C:cell outer membrane"/>
    <property type="evidence" value="ECO:0007669"/>
    <property type="project" value="UniProtKB-SubCell"/>
</dbReference>
<evidence type="ECO:0000256" key="10">
    <source>
        <dbReference type="ARBA" id="ARBA00023237"/>
    </source>
</evidence>
<dbReference type="PANTHER" id="PTHR32552">
    <property type="entry name" value="FERRICHROME IRON RECEPTOR-RELATED"/>
    <property type="match status" value="1"/>
</dbReference>
<evidence type="ECO:0000256" key="9">
    <source>
        <dbReference type="ARBA" id="ARBA00023136"/>
    </source>
</evidence>
<evidence type="ECO:0000256" key="12">
    <source>
        <dbReference type="RuleBase" id="RU003357"/>
    </source>
</evidence>
<dbReference type="SUPFAM" id="SSF56935">
    <property type="entry name" value="Porins"/>
    <property type="match status" value="1"/>
</dbReference>
<evidence type="ECO:0000256" key="3">
    <source>
        <dbReference type="ARBA" id="ARBA00022452"/>
    </source>
</evidence>
<keyword evidence="5 11" id="KW-0812">Transmembrane</keyword>
<dbReference type="InterPro" id="IPR036942">
    <property type="entry name" value="Beta-barrel_TonB_sf"/>
</dbReference>
<name>A0AAJ5X4H5_9SPHN</name>
<dbReference type="EMBL" id="CP119316">
    <property type="protein sequence ID" value="WEK46288.1"/>
    <property type="molecule type" value="Genomic_DNA"/>
</dbReference>
<organism evidence="16 17">
    <name type="scientific">Candidatus Andeanibacterium colombiense</name>
    <dbReference type="NCBI Taxonomy" id="3121345"/>
    <lineage>
        <taxon>Bacteria</taxon>
        <taxon>Pseudomonadati</taxon>
        <taxon>Pseudomonadota</taxon>
        <taxon>Alphaproteobacteria</taxon>
        <taxon>Sphingomonadales</taxon>
        <taxon>Sphingomonadaceae</taxon>
        <taxon>Candidatus Andeanibacterium</taxon>
    </lineage>
</organism>
<protein>
    <submittedName>
        <fullName evidence="16">TonB-dependent receptor</fullName>
    </submittedName>
</protein>
<dbReference type="PANTHER" id="PTHR32552:SF81">
    <property type="entry name" value="TONB-DEPENDENT OUTER MEMBRANE RECEPTOR"/>
    <property type="match status" value="1"/>
</dbReference>
<keyword evidence="16" id="KW-0675">Receptor</keyword>
<keyword evidence="8 12" id="KW-0798">TonB box</keyword>
<keyword evidence="13" id="KW-0732">Signal</keyword>
<evidence type="ECO:0000256" key="4">
    <source>
        <dbReference type="ARBA" id="ARBA00022496"/>
    </source>
</evidence>
<dbReference type="GO" id="GO:0006826">
    <property type="term" value="P:iron ion transport"/>
    <property type="evidence" value="ECO:0007669"/>
    <property type="project" value="UniProtKB-KW"/>
</dbReference>
<feature type="chain" id="PRO_5042513653" evidence="13">
    <location>
        <begin position="25"/>
        <end position="850"/>
    </location>
</feature>
<evidence type="ECO:0000259" key="14">
    <source>
        <dbReference type="Pfam" id="PF00593"/>
    </source>
</evidence>
<keyword evidence="3 11" id="KW-1134">Transmembrane beta strand</keyword>
<evidence type="ECO:0000256" key="11">
    <source>
        <dbReference type="PROSITE-ProRule" id="PRU01360"/>
    </source>
</evidence>
<evidence type="ECO:0000256" key="8">
    <source>
        <dbReference type="ARBA" id="ARBA00023077"/>
    </source>
</evidence>
<evidence type="ECO:0000313" key="17">
    <source>
        <dbReference type="Proteomes" id="UP001218362"/>
    </source>
</evidence>
<dbReference type="Pfam" id="PF07715">
    <property type="entry name" value="Plug"/>
    <property type="match status" value="1"/>
</dbReference>
<keyword evidence="10 11" id="KW-0998">Cell outer membrane</keyword>
<dbReference type="AlphaFoldDB" id="A0AAJ5X4H5"/>
<keyword evidence="7" id="KW-0406">Ion transport</keyword>
<dbReference type="KEGG" id="acob:P0Y56_14930"/>
<dbReference type="Gene3D" id="2.40.170.20">
    <property type="entry name" value="TonB-dependent receptor, beta-barrel domain"/>
    <property type="match status" value="2"/>
</dbReference>
<comment type="similarity">
    <text evidence="11 12">Belongs to the TonB-dependent receptor family.</text>
</comment>
<evidence type="ECO:0000256" key="5">
    <source>
        <dbReference type="ARBA" id="ARBA00022692"/>
    </source>
</evidence>
<dbReference type="PROSITE" id="PS52016">
    <property type="entry name" value="TONB_DEPENDENT_REC_3"/>
    <property type="match status" value="1"/>
</dbReference>
<keyword evidence="2 11" id="KW-0813">Transport</keyword>
<gene>
    <name evidence="16" type="ORF">P0Y56_14930</name>
</gene>
<sequence>MMNIKGIVLCSSALSLVTPCAVLAQAPGDAAGQADAAQANASEEIVVTAQFREQNLQDTPIAITAVNAAMMEARSQTDISQVANQAPSVTLKPQGAAYGPALGANIRGVGQFDFNPALEPGVGFYVDDVYFATLTGSILDLLDLDRVELLRGPQGTLSGRNSIGGAVKLFSKRPEGSDTGYVSATYGSRNRIDLRGSADFHIAEGLDMRIAGVSKKQEGYVDRLDFGCVYPAGGPATFTRSYSIAGAPDTLLVNPVGGVPATTSNSDCLVAKEGEVNYIALRGQLRYRPTDRIDINIIGDYTDDDRTAAGSVLLQRSYPNGEVASPRYPLPLIPADGSSPAQNYATASPPGRDINPFAAPSTLLSYDNRFICGKYCNYASYDMPADGNFRASSADGRVRFKGWGVSGQVEWELADAMQINSITAYRQYTSNFSNDNDVSPMAHSLGYGPLTFRFFSQELRLNGSLGDRIEYTVGGYYSDQKSVYTSFQDLRSSGLQFQQSDPVDADSKALFAHVAWNPIDPLTLTGGIRYTSESKTYQYVRQRPYLDPTSVTANGVLPLDGTISKYSGDRVDYRANIQYAVTDDVMTYVQFSTGYKGGGVNPRPYFVQQALPFGPETLQAFEAGLKTDLFDRRVRFNLAAFFSKYKDIQLSLGNCTAIAGTGYGAPCALPVNAGDADIKGVEIETTVHPFEGLTFDGSVSYLDFVYKKFGTYTTGSSTVSVGGPTNLNGPQFGDYAPYTPKWKWSVGVQYEIDLGRAGSLTPRFDAAYQSDIYTASANRSSNLIDAYTVANARVTWRSEDKKLDISLEVTNLFDKYYLLTIYDQTIGGQGFASGQPGRPREWALSVKRKF</sequence>
<feature type="signal peptide" evidence="13">
    <location>
        <begin position="1"/>
        <end position="24"/>
    </location>
</feature>
<evidence type="ECO:0000313" key="16">
    <source>
        <dbReference type="EMBL" id="WEK46288.1"/>
    </source>
</evidence>
<evidence type="ECO:0000256" key="1">
    <source>
        <dbReference type="ARBA" id="ARBA00004571"/>
    </source>
</evidence>
<dbReference type="InterPro" id="IPR012910">
    <property type="entry name" value="Plug_dom"/>
</dbReference>
<evidence type="ECO:0000256" key="13">
    <source>
        <dbReference type="SAM" id="SignalP"/>
    </source>
</evidence>
<proteinExistence type="inferred from homology"/>
<feature type="domain" description="TonB-dependent receptor-like beta-barrel" evidence="14">
    <location>
        <begin position="367"/>
        <end position="812"/>
    </location>
</feature>
<evidence type="ECO:0000259" key="15">
    <source>
        <dbReference type="Pfam" id="PF07715"/>
    </source>
</evidence>
<comment type="subcellular location">
    <subcellularLocation>
        <location evidence="1 11">Cell outer membrane</location>
        <topology evidence="1 11">Multi-pass membrane protein</topology>
    </subcellularLocation>
</comment>
<dbReference type="Pfam" id="PF00593">
    <property type="entry name" value="TonB_dep_Rec_b-barrel"/>
    <property type="match status" value="1"/>
</dbReference>
<reference evidence="16" key="1">
    <citation type="submission" date="2023-03" db="EMBL/GenBank/DDBJ databases">
        <title>Andean soil-derived lignocellulolytic bacterial consortium as a source of novel taxa and putative plastic-active enzymes.</title>
        <authorList>
            <person name="Diaz-Garcia L."/>
            <person name="Chuvochina M."/>
            <person name="Feuerriegel G."/>
            <person name="Bunk B."/>
            <person name="Sproer C."/>
            <person name="Streit W.R."/>
            <person name="Rodriguez L.M."/>
            <person name="Overmann J."/>
            <person name="Jimenez D.J."/>
        </authorList>
    </citation>
    <scope>NUCLEOTIDE SEQUENCE</scope>
    <source>
        <strain evidence="16">MAG 26</strain>
    </source>
</reference>
<keyword evidence="9 11" id="KW-0472">Membrane</keyword>
<dbReference type="Proteomes" id="UP001218362">
    <property type="component" value="Chromosome"/>
</dbReference>
<accession>A0AAJ5X4H5</accession>
<evidence type="ECO:0000256" key="6">
    <source>
        <dbReference type="ARBA" id="ARBA00023004"/>
    </source>
</evidence>